<dbReference type="GO" id="GO:0006450">
    <property type="term" value="P:regulation of translational fidelity"/>
    <property type="evidence" value="ECO:0007669"/>
    <property type="project" value="InterPro"/>
</dbReference>
<evidence type="ECO:0000313" key="2">
    <source>
        <dbReference type="EMBL" id="KHJ32222.1"/>
    </source>
</evidence>
<feature type="domain" description="Glutamyl-tRNA amidotransferase complex subunit Gta3" evidence="1">
    <location>
        <begin position="145"/>
        <end position="196"/>
    </location>
</feature>
<reference evidence="2 3" key="1">
    <citation type="journal article" date="2014" name="BMC Genomics">
        <title>Adaptive genomic structural variation in the grape powdery mildew pathogen, Erysiphe necator.</title>
        <authorList>
            <person name="Jones L."/>
            <person name="Riaz S."/>
            <person name="Morales-Cruz A."/>
            <person name="Amrine K.C."/>
            <person name="McGuire B."/>
            <person name="Gubler W.D."/>
            <person name="Walker M.A."/>
            <person name="Cantu D."/>
        </authorList>
    </citation>
    <scope>NUCLEOTIDE SEQUENCE [LARGE SCALE GENOMIC DNA]</scope>
    <source>
        <strain evidence="3">c</strain>
    </source>
</reference>
<gene>
    <name evidence="2" type="ORF">EV44_g3041</name>
</gene>
<proteinExistence type="predicted"/>
<dbReference type="EMBL" id="JNVN01002237">
    <property type="protein sequence ID" value="KHJ32222.1"/>
    <property type="molecule type" value="Genomic_DNA"/>
</dbReference>
<accession>A0A0B1P0P2</accession>
<evidence type="ECO:0000259" key="1">
    <source>
        <dbReference type="Pfam" id="PF20978"/>
    </source>
</evidence>
<dbReference type="InterPro" id="IPR049545">
    <property type="entry name" value="Gta3_dom"/>
</dbReference>
<dbReference type="SUPFAM" id="SSF141000">
    <property type="entry name" value="Glu-tRNAGln amidotransferase C subunit"/>
    <property type="match status" value="1"/>
</dbReference>
<keyword evidence="3" id="KW-1185">Reference proteome</keyword>
<dbReference type="HOGENOM" id="CLU_957106_0_0_1"/>
<organism evidence="2 3">
    <name type="scientific">Uncinula necator</name>
    <name type="common">Grape powdery mildew</name>
    <dbReference type="NCBI Taxonomy" id="52586"/>
    <lineage>
        <taxon>Eukaryota</taxon>
        <taxon>Fungi</taxon>
        <taxon>Dikarya</taxon>
        <taxon>Ascomycota</taxon>
        <taxon>Pezizomycotina</taxon>
        <taxon>Leotiomycetes</taxon>
        <taxon>Erysiphales</taxon>
        <taxon>Erysiphaceae</taxon>
        <taxon>Erysiphe</taxon>
    </lineage>
</organism>
<comment type="caution">
    <text evidence="2">The sequence shown here is derived from an EMBL/GenBank/DDBJ whole genome shotgun (WGS) entry which is preliminary data.</text>
</comment>
<sequence>MMIIIKSSEKIMASLKFSLLVNRSSRNFQYYRCKNFHAKLNSNFQRRHESTLSINSENGNSSSDSSERCKSINDNKQSDLFKLIDKFEDSILKDIDCSHTKQMFKNDDDIDKFLAEPTWSTTYEYGQKGKKNPKDKFENPQDILISNEEIQKLLRLSALPSPHDPSQLEDLREDLQSQLNFVRKIQCVNTEGIKPLVCVRDETTEGLQESTITLNDLQVALSNEYRKGKYQRPRKQESHILTEETEWDVFANSQNVVEMNGEKYFIVKQQKSASVSELQDEIYQDGSEEIH</sequence>
<name>A0A0B1P0P2_UNCNE</name>
<dbReference type="AlphaFoldDB" id="A0A0B1P0P2"/>
<evidence type="ECO:0000313" key="3">
    <source>
        <dbReference type="Proteomes" id="UP000030854"/>
    </source>
</evidence>
<protein>
    <submittedName>
        <fullName evidence="2">Putative duf726 domain-containing protein</fullName>
    </submittedName>
</protein>
<dbReference type="Proteomes" id="UP000030854">
    <property type="component" value="Unassembled WGS sequence"/>
</dbReference>
<dbReference type="Pfam" id="PF20978">
    <property type="entry name" value="Gta3"/>
    <property type="match status" value="1"/>
</dbReference>
<dbReference type="InterPro" id="IPR036113">
    <property type="entry name" value="Asp/Glu-ADT_sf_sub_c"/>
</dbReference>